<accession>A0ABV7Q0E6</accession>
<dbReference type="Gene3D" id="3.40.50.1700">
    <property type="entry name" value="Glycoside hydrolase family 3 C-terminal domain"/>
    <property type="match status" value="1"/>
</dbReference>
<dbReference type="Pfam" id="PF03422">
    <property type="entry name" value="CBM_6"/>
    <property type="match status" value="1"/>
</dbReference>
<dbReference type="CDD" id="cd04084">
    <property type="entry name" value="CBM6_xylanase-like"/>
    <property type="match status" value="1"/>
</dbReference>
<dbReference type="InterPro" id="IPR036962">
    <property type="entry name" value="Glyco_hydro_3_N_sf"/>
</dbReference>
<evidence type="ECO:0000256" key="1">
    <source>
        <dbReference type="ARBA" id="ARBA00005336"/>
    </source>
</evidence>
<dbReference type="EMBL" id="JBHRWO010000015">
    <property type="protein sequence ID" value="MFC3494316.1"/>
    <property type="molecule type" value="Genomic_DNA"/>
</dbReference>
<evidence type="ECO:0000256" key="3">
    <source>
        <dbReference type="ARBA" id="ARBA00022801"/>
    </source>
</evidence>
<comment type="similarity">
    <text evidence="1">Belongs to the glycosyl hydrolase 3 family.</text>
</comment>
<dbReference type="InterPro" id="IPR017853">
    <property type="entry name" value="GH"/>
</dbReference>
<name>A0ABV7Q0E6_9ACTN</name>
<protein>
    <submittedName>
        <fullName evidence="7">Glycoside hydrolase family 3 C-terminal domain-containing protein</fullName>
    </submittedName>
</protein>
<dbReference type="PRINTS" id="PR00133">
    <property type="entry name" value="GLHYDRLASE3"/>
</dbReference>
<dbReference type="InterPro" id="IPR005084">
    <property type="entry name" value="CBM6"/>
</dbReference>
<keyword evidence="3 7" id="KW-0378">Hydrolase</keyword>
<dbReference type="Gene3D" id="3.20.20.300">
    <property type="entry name" value="Glycoside hydrolase, family 3, N-terminal domain"/>
    <property type="match status" value="1"/>
</dbReference>
<dbReference type="SUPFAM" id="SSF52279">
    <property type="entry name" value="Beta-D-glucan exohydrolase, C-terminal domain"/>
    <property type="match status" value="1"/>
</dbReference>
<dbReference type="SMART" id="SM00606">
    <property type="entry name" value="CBD_IV"/>
    <property type="match status" value="1"/>
</dbReference>
<dbReference type="SMART" id="SM01217">
    <property type="entry name" value="Fn3_like"/>
    <property type="match status" value="1"/>
</dbReference>
<dbReference type="InterPro" id="IPR006584">
    <property type="entry name" value="Cellulose-bd_IV"/>
</dbReference>
<proteinExistence type="inferred from homology"/>
<dbReference type="Gene3D" id="2.60.40.10">
    <property type="entry name" value="Immunoglobulins"/>
    <property type="match status" value="1"/>
</dbReference>
<feature type="domain" description="Cellulose binding type IV" evidence="5">
    <location>
        <begin position="837"/>
        <end position="971"/>
    </location>
</feature>
<evidence type="ECO:0000256" key="4">
    <source>
        <dbReference type="SAM" id="MobiDB-lite"/>
    </source>
</evidence>
<evidence type="ECO:0000259" key="6">
    <source>
        <dbReference type="SMART" id="SM01217"/>
    </source>
</evidence>
<keyword evidence="8" id="KW-1185">Reference proteome</keyword>
<dbReference type="Gene3D" id="2.60.120.260">
    <property type="entry name" value="Galactose-binding domain-like"/>
    <property type="match status" value="1"/>
</dbReference>
<dbReference type="RefSeq" id="WP_387977947.1">
    <property type="nucleotide sequence ID" value="NZ_JBHRWO010000015.1"/>
</dbReference>
<dbReference type="Pfam" id="PF01915">
    <property type="entry name" value="Glyco_hydro_3_C"/>
    <property type="match status" value="1"/>
</dbReference>
<reference evidence="8" key="1">
    <citation type="journal article" date="2019" name="Int. J. Syst. Evol. Microbiol.">
        <title>The Global Catalogue of Microorganisms (GCM) 10K type strain sequencing project: providing services to taxonomists for standard genome sequencing and annotation.</title>
        <authorList>
            <consortium name="The Broad Institute Genomics Platform"/>
            <consortium name="The Broad Institute Genome Sequencing Center for Infectious Disease"/>
            <person name="Wu L."/>
            <person name="Ma J."/>
        </authorList>
    </citation>
    <scope>NUCLEOTIDE SEQUENCE [LARGE SCALE GENOMIC DNA]</scope>
    <source>
        <strain evidence="8">CGMCC 4.7396</strain>
    </source>
</reference>
<dbReference type="InterPro" id="IPR036881">
    <property type="entry name" value="Glyco_hydro_3_C_sf"/>
</dbReference>
<sequence length="973" mass="106041">MSDNPRPAFRDPSLPRAERVADLLSRLTLDEKIGLLHQYHRPVERLGMGPFKTGTEALHGLAWLGEATVFPQVVALGATWNPELVEQVGAAVADEVLAFNHEDPVKVGRNVWAPTVNPLRDPRWGRNEEGYSEDAGMTGRMGAAYARGLKGDNGSVWKTAPTVKHFLAYGNEADRCITSSNMPPRVLREYEFAAHRPALASGDAVAVMLSYNLVNGRPAHVTPLVNDELRTWTDEEVYIVSDAYAPNNLANLQGYFEDLPTAYAAAVKAGLDSFTQDDENSRDVLVHVEAALERGLLDESDIDRAVRRNLHVRFGLGEFDPEDPYAHIGNEVVNSPEHQALAREAATQSITLLKNDGILPLKAPKKIAVIGPLADTQMQDWYSGTLPYAVTARQALSARAEVVYSEGVDRIRLRHKTGYVTAVEDGKALDITDTTGAAAQFDLFDWGGWSYTARNVATGKYVDGRLDGTVGADSVGPHEFDVHETFRIIEVEGGKVAVQQVHKAEGAEDSRWFALEDGRITLSDNRTDAVEFDFEFVVKGREVAADLAREADIVIAVLGDHPLVNGRETEDRTDLRLPDAQEWLLRDVHAANPNTILVMSASYPYAANWSEKHARAVAWSGHGGQEWGNALADVLYGDRDPEGRLPQTWYTDAAELPAMLDYDIVASDATYLYYLGQPLYPFGHGLSYADFKYANLKADREQARPGDDLTVSVEVTNASDRDGVEVVQLYTHQCGSRVKQPLRQLRDFAKVRLAAGETRTVTFTVAVDDLAHWDNVTGRMIVEKSRQRLMIGRSATDIVLSASVRVDGETVGARDLSQPLAATANDLYEGVLWRDENRTSGDVIAAEEAGGWIMLGDCDFGGAENGHSGGAENGHSGGAEQGHSGGAEHGHSTPEYSTVTARVAGHASQLSLRVDDPLDGDVLAKIDTPATGGVYDYTDVTVDLGRVEGVKDLYVTFESGPVRLASLRFGGES</sequence>
<feature type="region of interest" description="Disordered" evidence="4">
    <location>
        <begin position="864"/>
        <end position="895"/>
    </location>
</feature>
<dbReference type="InterPro" id="IPR044993">
    <property type="entry name" value="BXL"/>
</dbReference>
<keyword evidence="2" id="KW-0732">Signal</keyword>
<dbReference type="InterPro" id="IPR013783">
    <property type="entry name" value="Ig-like_fold"/>
</dbReference>
<gene>
    <name evidence="7" type="ORF">ACFO8M_17670</name>
</gene>
<dbReference type="InterPro" id="IPR008979">
    <property type="entry name" value="Galactose-bd-like_sf"/>
</dbReference>
<dbReference type="Pfam" id="PF00933">
    <property type="entry name" value="Glyco_hydro_3"/>
    <property type="match status" value="1"/>
</dbReference>
<comment type="caution">
    <text evidence="7">The sequence shown here is derived from an EMBL/GenBank/DDBJ whole genome shotgun (WGS) entry which is preliminary data.</text>
</comment>
<organism evidence="7 8">
    <name type="scientific">Glycomyces rhizosphaerae</name>
    <dbReference type="NCBI Taxonomy" id="2054422"/>
    <lineage>
        <taxon>Bacteria</taxon>
        <taxon>Bacillati</taxon>
        <taxon>Actinomycetota</taxon>
        <taxon>Actinomycetes</taxon>
        <taxon>Glycomycetales</taxon>
        <taxon>Glycomycetaceae</taxon>
        <taxon>Glycomyces</taxon>
    </lineage>
</organism>
<dbReference type="InterPro" id="IPR001764">
    <property type="entry name" value="Glyco_hydro_3_N"/>
</dbReference>
<evidence type="ECO:0000313" key="7">
    <source>
        <dbReference type="EMBL" id="MFC3494316.1"/>
    </source>
</evidence>
<feature type="compositionally biased region" description="Gly residues" evidence="4">
    <location>
        <begin position="864"/>
        <end position="885"/>
    </location>
</feature>
<dbReference type="InterPro" id="IPR002772">
    <property type="entry name" value="Glyco_hydro_3_C"/>
</dbReference>
<dbReference type="PANTHER" id="PTHR42721">
    <property type="entry name" value="SUGAR HYDROLASE-RELATED"/>
    <property type="match status" value="1"/>
</dbReference>
<evidence type="ECO:0000256" key="2">
    <source>
        <dbReference type="ARBA" id="ARBA00022729"/>
    </source>
</evidence>
<feature type="domain" description="Fibronectin type III-like" evidence="6">
    <location>
        <begin position="725"/>
        <end position="795"/>
    </location>
</feature>
<dbReference type="Pfam" id="PF14310">
    <property type="entry name" value="Fn3-like"/>
    <property type="match status" value="1"/>
</dbReference>
<dbReference type="GO" id="GO:0016787">
    <property type="term" value="F:hydrolase activity"/>
    <property type="evidence" value="ECO:0007669"/>
    <property type="project" value="UniProtKB-KW"/>
</dbReference>
<dbReference type="SUPFAM" id="SSF51445">
    <property type="entry name" value="(Trans)glycosidases"/>
    <property type="match status" value="1"/>
</dbReference>
<dbReference type="InterPro" id="IPR026891">
    <property type="entry name" value="Fn3-like"/>
</dbReference>
<dbReference type="Proteomes" id="UP001595712">
    <property type="component" value="Unassembled WGS sequence"/>
</dbReference>
<dbReference type="Gene3D" id="2.60.120.380">
    <property type="match status" value="1"/>
</dbReference>
<dbReference type="SUPFAM" id="SSF49785">
    <property type="entry name" value="Galactose-binding domain-like"/>
    <property type="match status" value="1"/>
</dbReference>
<evidence type="ECO:0000259" key="5">
    <source>
        <dbReference type="SMART" id="SM00606"/>
    </source>
</evidence>
<dbReference type="PANTHER" id="PTHR42721:SF3">
    <property type="entry name" value="BETA-D-XYLOSIDASE 5-RELATED"/>
    <property type="match status" value="1"/>
</dbReference>
<evidence type="ECO:0000313" key="8">
    <source>
        <dbReference type="Proteomes" id="UP001595712"/>
    </source>
</evidence>